<evidence type="ECO:0000256" key="2">
    <source>
        <dbReference type="ARBA" id="ARBA00022714"/>
    </source>
</evidence>
<dbReference type="KEGG" id="nti:DNFV4_00913"/>
<evidence type="ECO:0000256" key="1">
    <source>
        <dbReference type="ARBA" id="ARBA00010643"/>
    </source>
</evidence>
<keyword evidence="11" id="KW-1185">Reference proteome</keyword>
<comment type="similarity">
    <text evidence="1">Belongs to the complex I 24 kDa subunit family.</text>
</comment>
<dbReference type="NCBIfam" id="NF005722">
    <property type="entry name" value="PRK07539.1-2"/>
    <property type="match status" value="1"/>
</dbReference>
<dbReference type="GO" id="GO:1902494">
    <property type="term" value="C:catalytic complex"/>
    <property type="evidence" value="ECO:0007669"/>
    <property type="project" value="UniProtKB-ARBA"/>
</dbReference>
<dbReference type="FunFam" id="3.40.30.10:FF:000022">
    <property type="entry name" value="NADH dehydrogenase flavoprotein 2, mitochondrial"/>
    <property type="match status" value="1"/>
</dbReference>
<dbReference type="GO" id="GO:0003954">
    <property type="term" value="F:NADH dehydrogenase activity"/>
    <property type="evidence" value="ECO:0007669"/>
    <property type="project" value="TreeGrafter"/>
</dbReference>
<evidence type="ECO:0000256" key="4">
    <source>
        <dbReference type="ARBA" id="ARBA00022967"/>
    </source>
</evidence>
<dbReference type="Proteomes" id="UP001179121">
    <property type="component" value="Chromosome"/>
</dbReference>
<evidence type="ECO:0000256" key="7">
    <source>
        <dbReference type="ARBA" id="ARBA00023027"/>
    </source>
</evidence>
<dbReference type="Gene3D" id="3.40.30.10">
    <property type="entry name" value="Glutaredoxin"/>
    <property type="match status" value="1"/>
</dbReference>
<dbReference type="InterPro" id="IPR002023">
    <property type="entry name" value="NuoE-like"/>
</dbReference>
<dbReference type="GO" id="GO:0098796">
    <property type="term" value="C:membrane protein complex"/>
    <property type="evidence" value="ECO:0007669"/>
    <property type="project" value="UniProtKB-ARBA"/>
</dbReference>
<dbReference type="AlphaFoldDB" id="A0AA86T2B7"/>
<dbReference type="GO" id="GO:0046872">
    <property type="term" value="F:metal ion binding"/>
    <property type="evidence" value="ECO:0007669"/>
    <property type="project" value="UniProtKB-KW"/>
</dbReference>
<feature type="binding site" evidence="9">
    <location>
        <position position="121"/>
    </location>
    <ligand>
        <name>[2Fe-2S] cluster</name>
        <dbReference type="ChEBI" id="CHEBI:190135"/>
    </ligand>
</feature>
<gene>
    <name evidence="10" type="ORF">DNFV4_00913</name>
</gene>
<dbReference type="RefSeq" id="WP_289267473.1">
    <property type="nucleotide sequence ID" value="NZ_OX365700.1"/>
</dbReference>
<keyword evidence="5 9" id="KW-0408">Iron</keyword>
<keyword evidence="3 9" id="KW-0479">Metal-binding</keyword>
<dbReference type="NCBIfam" id="TIGR01958">
    <property type="entry name" value="nuoE_fam"/>
    <property type="match status" value="1"/>
</dbReference>
<name>A0AA86T2B7_9BACT</name>
<sequence length="178" mass="19930">MLLEKYRDEIAEILGRYSERRSALIPLLYLAQREEGYVSEQAMTEIAGLLRLTPPQVYEVVTFYTMLNLKPVGKFHIQVCKSLMCALVGSGTVLSWLKAKLEIGPGETTPDKLFTVSAVECLAACGTGPMMQINDDYYERLTEQKVDQILADLKRTGTSSLKSGPFMWPEPESVNRST</sequence>
<dbReference type="GO" id="GO:0022804">
    <property type="term" value="F:active transmembrane transporter activity"/>
    <property type="evidence" value="ECO:0007669"/>
    <property type="project" value="UniProtKB-ARBA"/>
</dbReference>
<dbReference type="InterPro" id="IPR036249">
    <property type="entry name" value="Thioredoxin-like_sf"/>
</dbReference>
<keyword evidence="6 9" id="KW-0411">Iron-sulfur</keyword>
<feature type="binding site" evidence="9">
    <location>
        <position position="85"/>
    </location>
    <ligand>
        <name>[2Fe-2S] cluster</name>
        <dbReference type="ChEBI" id="CHEBI:190135"/>
    </ligand>
</feature>
<dbReference type="GO" id="GO:0022890">
    <property type="term" value="F:inorganic cation transmembrane transporter activity"/>
    <property type="evidence" value="ECO:0007669"/>
    <property type="project" value="UniProtKB-ARBA"/>
</dbReference>
<comment type="cofactor">
    <cofactor evidence="9">
        <name>[2Fe-2S] cluster</name>
        <dbReference type="ChEBI" id="CHEBI:190135"/>
    </cofactor>
    <text evidence="9">Binds 1 [2Fe-2S] cluster.</text>
</comment>
<dbReference type="PANTHER" id="PTHR10371:SF3">
    <property type="entry name" value="NADH DEHYDROGENASE [UBIQUINONE] FLAVOPROTEIN 2, MITOCHONDRIAL"/>
    <property type="match status" value="1"/>
</dbReference>
<dbReference type="GO" id="GO:0008324">
    <property type="term" value="F:monoatomic cation transmembrane transporter activity"/>
    <property type="evidence" value="ECO:0007669"/>
    <property type="project" value="UniProtKB-ARBA"/>
</dbReference>
<dbReference type="FunFam" id="1.10.10.1590:FF:000001">
    <property type="entry name" value="NADH-quinone oxidoreductase subunit E"/>
    <property type="match status" value="1"/>
</dbReference>
<feature type="binding site" evidence="9">
    <location>
        <position position="125"/>
    </location>
    <ligand>
        <name>[2Fe-2S] cluster</name>
        <dbReference type="ChEBI" id="CHEBI:190135"/>
    </ligand>
</feature>
<dbReference type="InterPro" id="IPR042128">
    <property type="entry name" value="NuoE_dom"/>
</dbReference>
<dbReference type="CDD" id="cd03064">
    <property type="entry name" value="TRX_Fd_NuoE"/>
    <property type="match status" value="1"/>
</dbReference>
<dbReference type="EMBL" id="OX365700">
    <property type="protein sequence ID" value="CAI4030485.1"/>
    <property type="molecule type" value="Genomic_DNA"/>
</dbReference>
<keyword evidence="4" id="KW-1278">Translocase</keyword>
<dbReference type="PIRSF" id="PIRSF000216">
    <property type="entry name" value="NADH_DH_24kDa"/>
    <property type="match status" value="1"/>
</dbReference>
<dbReference type="GO" id="GO:0031090">
    <property type="term" value="C:organelle membrane"/>
    <property type="evidence" value="ECO:0007669"/>
    <property type="project" value="UniProtKB-ARBA"/>
</dbReference>
<protein>
    <submittedName>
        <fullName evidence="10">NADH-quinone oxidoreductase subunit E 2</fullName>
    </submittedName>
</protein>
<dbReference type="GO" id="GO:0098662">
    <property type="term" value="P:inorganic cation transmembrane transport"/>
    <property type="evidence" value="ECO:0007669"/>
    <property type="project" value="UniProtKB-ARBA"/>
</dbReference>
<evidence type="ECO:0000313" key="11">
    <source>
        <dbReference type="Proteomes" id="UP001179121"/>
    </source>
</evidence>
<evidence type="ECO:0000256" key="6">
    <source>
        <dbReference type="ARBA" id="ARBA00023014"/>
    </source>
</evidence>
<dbReference type="GO" id="GO:0031967">
    <property type="term" value="C:organelle envelope"/>
    <property type="evidence" value="ECO:0007669"/>
    <property type="project" value="UniProtKB-ARBA"/>
</dbReference>
<dbReference type="Pfam" id="PF01257">
    <property type="entry name" value="2Fe-2S_thioredx"/>
    <property type="match status" value="1"/>
</dbReference>
<reference evidence="10" key="1">
    <citation type="submission" date="2022-10" db="EMBL/GenBank/DDBJ databases">
        <authorList>
            <person name="Koch H."/>
        </authorList>
    </citation>
    <scope>NUCLEOTIDE SEQUENCE</scope>
    <source>
        <strain evidence="10">DNF</strain>
    </source>
</reference>
<comment type="cofactor">
    <cofactor evidence="8">
        <name>[2Fe-2S] cluster</name>
        <dbReference type="ChEBI" id="CHEBI:190135"/>
    </cofactor>
</comment>
<evidence type="ECO:0000313" key="10">
    <source>
        <dbReference type="EMBL" id="CAI4030485.1"/>
    </source>
</evidence>
<evidence type="ECO:0000256" key="3">
    <source>
        <dbReference type="ARBA" id="ARBA00022723"/>
    </source>
</evidence>
<evidence type="ECO:0000256" key="5">
    <source>
        <dbReference type="ARBA" id="ARBA00023004"/>
    </source>
</evidence>
<proteinExistence type="inferred from homology"/>
<dbReference type="SUPFAM" id="SSF52833">
    <property type="entry name" value="Thioredoxin-like"/>
    <property type="match status" value="1"/>
</dbReference>
<evidence type="ECO:0000256" key="8">
    <source>
        <dbReference type="ARBA" id="ARBA00034078"/>
    </source>
</evidence>
<dbReference type="InterPro" id="IPR041921">
    <property type="entry name" value="NuoE_N"/>
</dbReference>
<feature type="binding site" evidence="9">
    <location>
        <position position="80"/>
    </location>
    <ligand>
        <name>[2Fe-2S] cluster</name>
        <dbReference type="ChEBI" id="CHEBI:190135"/>
    </ligand>
</feature>
<evidence type="ECO:0000256" key="9">
    <source>
        <dbReference type="PIRSR" id="PIRSR000216-1"/>
    </source>
</evidence>
<dbReference type="PANTHER" id="PTHR10371">
    <property type="entry name" value="NADH DEHYDROGENASE UBIQUINONE FLAVOPROTEIN 2, MITOCHONDRIAL"/>
    <property type="match status" value="1"/>
</dbReference>
<keyword evidence="7" id="KW-0520">NAD</keyword>
<keyword evidence="2 9" id="KW-0001">2Fe-2S</keyword>
<dbReference type="Gene3D" id="1.10.10.1590">
    <property type="entry name" value="NADH-quinone oxidoreductase subunit E"/>
    <property type="match status" value="1"/>
</dbReference>
<dbReference type="PROSITE" id="PS01099">
    <property type="entry name" value="COMPLEX1_24K"/>
    <property type="match status" value="1"/>
</dbReference>
<accession>A0AA86T2B7</accession>
<organism evidence="10 11">
    <name type="scientific">Nitrospira tepida</name>
    <dbReference type="NCBI Taxonomy" id="2973512"/>
    <lineage>
        <taxon>Bacteria</taxon>
        <taxon>Pseudomonadati</taxon>
        <taxon>Nitrospirota</taxon>
        <taxon>Nitrospiria</taxon>
        <taxon>Nitrospirales</taxon>
        <taxon>Nitrospiraceae</taxon>
        <taxon>Nitrospira</taxon>
    </lineage>
</organism>
<dbReference type="GO" id="GO:0051537">
    <property type="term" value="F:2 iron, 2 sulfur cluster binding"/>
    <property type="evidence" value="ECO:0007669"/>
    <property type="project" value="UniProtKB-KW"/>
</dbReference>